<organism evidence="1 2">
    <name type="scientific">Streptomyces bobili</name>
    <dbReference type="NCBI Taxonomy" id="67280"/>
    <lineage>
        <taxon>Bacteria</taxon>
        <taxon>Bacillati</taxon>
        <taxon>Actinomycetota</taxon>
        <taxon>Actinomycetes</taxon>
        <taxon>Kitasatosporales</taxon>
        <taxon>Streptomycetaceae</taxon>
        <taxon>Streptomyces</taxon>
    </lineage>
</organism>
<keyword evidence="2" id="KW-1185">Reference proteome</keyword>
<dbReference type="Proteomes" id="UP001432071">
    <property type="component" value="Chromosome"/>
</dbReference>
<dbReference type="RefSeq" id="WP_328733555.1">
    <property type="nucleotide sequence ID" value="NZ_CP108038.1"/>
</dbReference>
<reference evidence="1" key="1">
    <citation type="submission" date="2022-10" db="EMBL/GenBank/DDBJ databases">
        <title>The complete genomes of actinobacterial strains from the NBC collection.</title>
        <authorList>
            <person name="Joergensen T.S."/>
            <person name="Alvarez Arevalo M."/>
            <person name="Sterndorff E.B."/>
            <person name="Faurdal D."/>
            <person name="Vuksanovic O."/>
            <person name="Mourched A.-S."/>
            <person name="Charusanti P."/>
            <person name="Shaw S."/>
            <person name="Blin K."/>
            <person name="Weber T."/>
        </authorList>
    </citation>
    <scope>NUCLEOTIDE SEQUENCE</scope>
    <source>
        <strain evidence="1">NBC_00302</strain>
    </source>
</reference>
<evidence type="ECO:0000313" key="1">
    <source>
        <dbReference type="EMBL" id="WUN84654.1"/>
    </source>
</evidence>
<dbReference type="GeneID" id="93759360"/>
<protein>
    <submittedName>
        <fullName evidence="1">Uncharacterized protein</fullName>
    </submittedName>
</protein>
<dbReference type="EMBL" id="CP108038">
    <property type="protein sequence ID" value="WUN84654.1"/>
    <property type="molecule type" value="Genomic_DNA"/>
</dbReference>
<sequence>MRRPTQGYAQPAASSGSLTAYPRGAVIAAEAVLTAGQDLSRLHLRMLDFLPS</sequence>
<evidence type="ECO:0000313" key="2">
    <source>
        <dbReference type="Proteomes" id="UP001432071"/>
    </source>
</evidence>
<accession>A0ABZ1QQB3</accession>
<proteinExistence type="predicted"/>
<gene>
    <name evidence="1" type="ORF">OHT53_00305</name>
</gene>
<name>A0ABZ1QQB3_9ACTN</name>